<dbReference type="Pfam" id="PF09037">
    <property type="entry name" value="Sulphotransf"/>
    <property type="match status" value="1"/>
</dbReference>
<organism evidence="2 3">
    <name type="scientific">Lacimonas salitolerans</name>
    <dbReference type="NCBI Taxonomy" id="1323750"/>
    <lineage>
        <taxon>Bacteria</taxon>
        <taxon>Pseudomonadati</taxon>
        <taxon>Pseudomonadota</taxon>
        <taxon>Alphaproteobacteria</taxon>
        <taxon>Rhodobacterales</taxon>
        <taxon>Paracoccaceae</taxon>
        <taxon>Lacimonas</taxon>
    </lineage>
</organism>
<sequence length="258" mass="28357">MTGTAGYDSYIICATPRSGSTLLCDMLEATGVAGKPDSFFMADPDPHWQQVWGLPQPDAPDDAAYARAFIAAARRAGRDATGLFGMRLMQRDLDRFLGLVQLASPAQTNTRDRLTHCLGRCLFVHLTREDKLAQAVSLVIAQQTGLWHITASGAERERLASPAPPRYDHSRIAHALSDLTRQDRLWADWFNETGIRPVNLSYTALSADPGAEVARLCRSLGVQPPDLRTLRPDVGKLANALNVEWISRFSQGGTLMQE</sequence>
<gene>
    <name evidence="2" type="ORF">ACFTOW_00310</name>
</gene>
<dbReference type="InterPro" id="IPR015124">
    <property type="entry name" value="Stf0"/>
</dbReference>
<dbReference type="InterPro" id="IPR024628">
    <property type="entry name" value="Sulfotransferase_Stf0_dom"/>
</dbReference>
<evidence type="ECO:0000313" key="3">
    <source>
        <dbReference type="Proteomes" id="UP001597186"/>
    </source>
</evidence>
<evidence type="ECO:0000259" key="1">
    <source>
        <dbReference type="Pfam" id="PF09037"/>
    </source>
</evidence>
<dbReference type="SUPFAM" id="SSF52540">
    <property type="entry name" value="P-loop containing nucleoside triphosphate hydrolases"/>
    <property type="match status" value="1"/>
</dbReference>
<name>A0ABW4EB09_9RHOB</name>
<dbReference type="PIRSF" id="PIRSF021497">
    <property type="entry name" value="Sulphotransferase_Stf0"/>
    <property type="match status" value="1"/>
</dbReference>
<dbReference type="Gene3D" id="3.40.50.300">
    <property type="entry name" value="P-loop containing nucleotide triphosphate hydrolases"/>
    <property type="match status" value="1"/>
</dbReference>
<keyword evidence="3" id="KW-1185">Reference proteome</keyword>
<dbReference type="EMBL" id="JBHUDD010000001">
    <property type="protein sequence ID" value="MFD1507856.1"/>
    <property type="molecule type" value="Genomic_DNA"/>
</dbReference>
<comment type="caution">
    <text evidence="2">The sequence shown here is derived from an EMBL/GenBank/DDBJ whole genome shotgun (WGS) entry which is preliminary data.</text>
</comment>
<dbReference type="Proteomes" id="UP001597186">
    <property type="component" value="Unassembled WGS sequence"/>
</dbReference>
<feature type="domain" description="Sulphotransferase Stf0" evidence="1">
    <location>
        <begin position="9"/>
        <end position="250"/>
    </location>
</feature>
<dbReference type="RefSeq" id="WP_379911894.1">
    <property type="nucleotide sequence ID" value="NZ_JBHUDD010000001.1"/>
</dbReference>
<dbReference type="InterPro" id="IPR027417">
    <property type="entry name" value="P-loop_NTPase"/>
</dbReference>
<evidence type="ECO:0000313" key="2">
    <source>
        <dbReference type="EMBL" id="MFD1507856.1"/>
    </source>
</evidence>
<accession>A0ABW4EB09</accession>
<proteinExistence type="predicted"/>
<reference evidence="3" key="1">
    <citation type="journal article" date="2019" name="Int. J. Syst. Evol. Microbiol.">
        <title>The Global Catalogue of Microorganisms (GCM) 10K type strain sequencing project: providing services to taxonomists for standard genome sequencing and annotation.</title>
        <authorList>
            <consortium name="The Broad Institute Genomics Platform"/>
            <consortium name="The Broad Institute Genome Sequencing Center for Infectious Disease"/>
            <person name="Wu L."/>
            <person name="Ma J."/>
        </authorList>
    </citation>
    <scope>NUCLEOTIDE SEQUENCE [LARGE SCALE GENOMIC DNA]</scope>
    <source>
        <strain evidence="3">CGMCC 1.12477</strain>
    </source>
</reference>
<protein>
    <submittedName>
        <fullName evidence="2">Stf0 family sulfotransferase</fullName>
    </submittedName>
</protein>